<reference evidence="1 2" key="1">
    <citation type="submission" date="2018-09" db="EMBL/GenBank/DDBJ databases">
        <authorList>
            <person name="Zhu H."/>
        </authorList>
    </citation>
    <scope>NUCLEOTIDE SEQUENCE [LARGE SCALE GENOMIC DNA]</scope>
    <source>
        <strain evidence="1 2">K2S05-167</strain>
    </source>
</reference>
<name>A0A418VFR9_9DEIO</name>
<dbReference type="RefSeq" id="WP_119760792.1">
    <property type="nucleotide sequence ID" value="NZ_QYUJ01000008.1"/>
</dbReference>
<evidence type="ECO:0000313" key="1">
    <source>
        <dbReference type="EMBL" id="RJF74886.1"/>
    </source>
</evidence>
<gene>
    <name evidence="1" type="ORF">D3875_02515</name>
</gene>
<evidence type="ECO:0000313" key="2">
    <source>
        <dbReference type="Proteomes" id="UP000286287"/>
    </source>
</evidence>
<dbReference type="Proteomes" id="UP000286287">
    <property type="component" value="Unassembled WGS sequence"/>
</dbReference>
<proteinExistence type="predicted"/>
<accession>A0A418VFR9</accession>
<keyword evidence="2" id="KW-1185">Reference proteome</keyword>
<sequence>MRGRHPAQQAYLDAQGEVERLGRVVDEAARPLNAQVEAGEISEDTWAQARDDLDEQLGLLAATRRRDEARRALIDWGLAQVRTLWPTYGRLFPGHSLATLEALFARPEAQRRLVSIILKLQDWA</sequence>
<comment type="caution">
    <text evidence="1">The sequence shown here is derived from an EMBL/GenBank/DDBJ whole genome shotgun (WGS) entry which is preliminary data.</text>
</comment>
<dbReference type="EMBL" id="QYUJ01000008">
    <property type="protein sequence ID" value="RJF74886.1"/>
    <property type="molecule type" value="Genomic_DNA"/>
</dbReference>
<protein>
    <submittedName>
        <fullName evidence="1">Uncharacterized protein</fullName>
    </submittedName>
</protein>
<organism evidence="1 2">
    <name type="scientific">Deinococcus cavernae</name>
    <dbReference type="NCBI Taxonomy" id="2320857"/>
    <lineage>
        <taxon>Bacteria</taxon>
        <taxon>Thermotogati</taxon>
        <taxon>Deinococcota</taxon>
        <taxon>Deinococci</taxon>
        <taxon>Deinococcales</taxon>
        <taxon>Deinococcaceae</taxon>
        <taxon>Deinococcus</taxon>
    </lineage>
</organism>
<dbReference type="AlphaFoldDB" id="A0A418VFR9"/>